<feature type="compositionally biased region" description="Low complexity" evidence="1">
    <location>
        <begin position="108"/>
        <end position="124"/>
    </location>
</feature>
<protein>
    <submittedName>
        <fullName evidence="2">Uncharacterized protein</fullName>
    </submittedName>
</protein>
<comment type="caution">
    <text evidence="2">The sequence shown here is derived from an EMBL/GenBank/DDBJ whole genome shotgun (WGS) entry which is preliminary data.</text>
</comment>
<gene>
    <name evidence="2" type="ORF">BKCO1_26000105</name>
</gene>
<feature type="compositionally biased region" description="Low complexity" evidence="1">
    <location>
        <begin position="11"/>
        <end position="23"/>
    </location>
</feature>
<dbReference type="GeneID" id="31013621"/>
<dbReference type="RefSeq" id="XP_020130216.1">
    <property type="nucleotide sequence ID" value="XM_020273360.1"/>
</dbReference>
<dbReference type="Proteomes" id="UP000183809">
    <property type="component" value="Unassembled WGS sequence"/>
</dbReference>
<feature type="compositionally biased region" description="Low complexity" evidence="1">
    <location>
        <begin position="388"/>
        <end position="397"/>
    </location>
</feature>
<feature type="compositionally biased region" description="Low complexity" evidence="1">
    <location>
        <begin position="443"/>
        <end position="456"/>
    </location>
</feature>
<name>A0A1J9S1Q9_9PEZI</name>
<feature type="compositionally biased region" description="Polar residues" evidence="1">
    <location>
        <begin position="243"/>
        <end position="254"/>
    </location>
</feature>
<reference evidence="2 3" key="1">
    <citation type="submission" date="2016-10" db="EMBL/GenBank/DDBJ databases">
        <title>Proteomics and genomics reveal pathogen-plant mechanisms compatible with a hemibiotrophic lifestyle of Diplodia corticola.</title>
        <authorList>
            <person name="Fernandes I."/>
            <person name="De Jonge R."/>
            <person name="Van De Peer Y."/>
            <person name="Devreese B."/>
            <person name="Alves A."/>
            <person name="Esteves A.C."/>
        </authorList>
    </citation>
    <scope>NUCLEOTIDE SEQUENCE [LARGE SCALE GENOMIC DNA]</scope>
    <source>
        <strain evidence="2 3">CBS 112549</strain>
    </source>
</reference>
<feature type="region of interest" description="Disordered" evidence="1">
    <location>
        <begin position="569"/>
        <end position="593"/>
    </location>
</feature>
<dbReference type="OrthoDB" id="3946774at2759"/>
<keyword evidence="3" id="KW-1185">Reference proteome</keyword>
<organism evidence="2 3">
    <name type="scientific">Diplodia corticola</name>
    <dbReference type="NCBI Taxonomy" id="236234"/>
    <lineage>
        <taxon>Eukaryota</taxon>
        <taxon>Fungi</taxon>
        <taxon>Dikarya</taxon>
        <taxon>Ascomycota</taxon>
        <taxon>Pezizomycotina</taxon>
        <taxon>Dothideomycetes</taxon>
        <taxon>Dothideomycetes incertae sedis</taxon>
        <taxon>Botryosphaeriales</taxon>
        <taxon>Botryosphaeriaceae</taxon>
        <taxon>Diplodia</taxon>
    </lineage>
</organism>
<feature type="compositionally biased region" description="Basic and acidic residues" evidence="1">
    <location>
        <begin position="172"/>
        <end position="184"/>
    </location>
</feature>
<feature type="region of interest" description="Disordered" evidence="1">
    <location>
        <begin position="1"/>
        <end position="320"/>
    </location>
</feature>
<evidence type="ECO:0000256" key="1">
    <source>
        <dbReference type="SAM" id="MobiDB-lite"/>
    </source>
</evidence>
<dbReference type="EMBL" id="MNUE01000026">
    <property type="protein sequence ID" value="OJD33956.1"/>
    <property type="molecule type" value="Genomic_DNA"/>
</dbReference>
<dbReference type="AlphaFoldDB" id="A0A1J9S1Q9"/>
<evidence type="ECO:0000313" key="2">
    <source>
        <dbReference type="EMBL" id="OJD33956.1"/>
    </source>
</evidence>
<feature type="compositionally biased region" description="Basic residues" evidence="1">
    <location>
        <begin position="28"/>
        <end position="39"/>
    </location>
</feature>
<sequence>MARRAPQRVTAESAAPSSGSRASPQNPPRRHVASRRSRRQTTLTQYERGIPFAACTIEDSEDEFDEPRPKKRSRRSTLPGKTESQNTLTQIGWISTIPPSDSEENEGSSEASGAEELGDNSPSDVGDDGGVAGPASDEEFNGFSDGEGIAPTDAEADGHKTKQKTQGICEETSTHETPWERAQPEPRPGSDIPGKGQQLPHTPRKVRLLEVPSSQSPPVTPLSAIHTHERRRLLRSPLRSLSTNPQSLLDSPSRTPKPIAGSIRRSTRKVVAFKDQLSSSVSKHHPHSPVSSGVADSEDDFNDEEEEDGNEEMADAVAGIDIGQETQAYIRRIDFNCISARATGEPESSQDSAQEDRHSPPKHGSTNRFLHFEERAPQHPQAPPRQPAPASSQEAPPTTHLSAPTSLRMPAIKQEAESPRQQQLQDTTQDRNLPHFSSPVRHSQASSTTATPTQASPRPPTRPDTPEVPSSPPPQSSHLPETCCSHVSADDQIPPSQPTQLHLKQILLQPVTQTQTQDQDVGEWDRVPDSQGGEQHEEDQKEVAVGRVTRRDAVEGLVTATQMMQQGLVGEEFSLPPPPPWSQTQTQETEDED</sequence>
<feature type="region of interest" description="Disordered" evidence="1">
    <location>
        <begin position="341"/>
        <end position="548"/>
    </location>
</feature>
<evidence type="ECO:0000313" key="3">
    <source>
        <dbReference type="Proteomes" id="UP000183809"/>
    </source>
</evidence>
<feature type="compositionally biased region" description="Basic and acidic residues" evidence="1">
    <location>
        <begin position="523"/>
        <end position="548"/>
    </location>
</feature>
<feature type="compositionally biased region" description="Acidic residues" evidence="1">
    <location>
        <begin position="296"/>
        <end position="314"/>
    </location>
</feature>
<proteinExistence type="predicted"/>
<accession>A0A1J9S1Q9</accession>
<feature type="compositionally biased region" description="Polar residues" evidence="1">
    <location>
        <begin position="82"/>
        <end position="99"/>
    </location>
</feature>